<proteinExistence type="predicted"/>
<comment type="caution">
    <text evidence="2">Lacks conserved residue(s) required for the propagation of feature annotation.</text>
</comment>
<evidence type="ECO:0000256" key="1">
    <source>
        <dbReference type="ARBA" id="ARBA00023157"/>
    </source>
</evidence>
<dbReference type="Gene3D" id="3.10.100.10">
    <property type="entry name" value="Mannose-Binding Protein A, subunit A"/>
    <property type="match status" value="1"/>
</dbReference>
<dbReference type="CDD" id="cd00041">
    <property type="entry name" value="CUB"/>
    <property type="match status" value="1"/>
</dbReference>
<dbReference type="SMART" id="SM00034">
    <property type="entry name" value="CLECT"/>
    <property type="match status" value="1"/>
</dbReference>
<feature type="signal peptide" evidence="3">
    <location>
        <begin position="1"/>
        <end position="18"/>
    </location>
</feature>
<dbReference type="PANTHER" id="PTHR22991:SF42">
    <property type="entry name" value="C-TYPE LECTIN DOMAIN-CONTAINING PROTEIN"/>
    <property type="match status" value="1"/>
</dbReference>
<dbReference type="InterPro" id="IPR016186">
    <property type="entry name" value="C-type_lectin-like/link_sf"/>
</dbReference>
<dbReference type="Pfam" id="PF00059">
    <property type="entry name" value="Lectin_C"/>
    <property type="match status" value="1"/>
</dbReference>
<evidence type="ECO:0000259" key="5">
    <source>
        <dbReference type="PROSITE" id="PS50041"/>
    </source>
</evidence>
<dbReference type="InterPro" id="IPR000859">
    <property type="entry name" value="CUB_dom"/>
</dbReference>
<dbReference type="InterPro" id="IPR050976">
    <property type="entry name" value="Snaclec"/>
</dbReference>
<protein>
    <recommendedName>
        <fullName evidence="8">C-type lectin domain-containing protein</fullName>
    </recommendedName>
</protein>
<dbReference type="SUPFAM" id="SSF49854">
    <property type="entry name" value="Spermadhesin, CUB domain"/>
    <property type="match status" value="1"/>
</dbReference>
<name>A0AAF3FD79_9BILA</name>
<organism evidence="6 7">
    <name type="scientific">Mesorhabditis belari</name>
    <dbReference type="NCBI Taxonomy" id="2138241"/>
    <lineage>
        <taxon>Eukaryota</taxon>
        <taxon>Metazoa</taxon>
        <taxon>Ecdysozoa</taxon>
        <taxon>Nematoda</taxon>
        <taxon>Chromadorea</taxon>
        <taxon>Rhabditida</taxon>
        <taxon>Rhabditina</taxon>
        <taxon>Rhabditomorpha</taxon>
        <taxon>Rhabditoidea</taxon>
        <taxon>Rhabditidae</taxon>
        <taxon>Mesorhabditinae</taxon>
        <taxon>Mesorhabditis</taxon>
    </lineage>
</organism>
<evidence type="ECO:0000259" key="4">
    <source>
        <dbReference type="PROSITE" id="PS01180"/>
    </source>
</evidence>
<dbReference type="SUPFAM" id="SSF56436">
    <property type="entry name" value="C-type lectin-like"/>
    <property type="match status" value="1"/>
</dbReference>
<reference evidence="7" key="1">
    <citation type="submission" date="2024-02" db="UniProtKB">
        <authorList>
            <consortium name="WormBaseParasite"/>
        </authorList>
    </citation>
    <scope>IDENTIFICATION</scope>
</reference>
<feature type="domain" description="C-type lectin" evidence="5">
    <location>
        <begin position="38"/>
        <end position="151"/>
    </location>
</feature>
<feature type="chain" id="PRO_5042071581" description="C-type lectin domain-containing protein" evidence="3">
    <location>
        <begin position="19"/>
        <end position="390"/>
    </location>
</feature>
<evidence type="ECO:0000313" key="6">
    <source>
        <dbReference type="Proteomes" id="UP000887575"/>
    </source>
</evidence>
<accession>A0AAF3FD79</accession>
<dbReference type="PANTHER" id="PTHR22991">
    <property type="entry name" value="PROTEIN CBG13490"/>
    <property type="match status" value="1"/>
</dbReference>
<dbReference type="InterPro" id="IPR016187">
    <property type="entry name" value="CTDL_fold"/>
</dbReference>
<dbReference type="CDD" id="cd00037">
    <property type="entry name" value="CLECT"/>
    <property type="match status" value="1"/>
</dbReference>
<dbReference type="PROSITE" id="PS01180">
    <property type="entry name" value="CUB"/>
    <property type="match status" value="1"/>
</dbReference>
<evidence type="ECO:0000256" key="2">
    <source>
        <dbReference type="PROSITE-ProRule" id="PRU00059"/>
    </source>
</evidence>
<keyword evidence="6" id="KW-1185">Reference proteome</keyword>
<keyword evidence="3" id="KW-0732">Signal</keyword>
<evidence type="ECO:0008006" key="8">
    <source>
        <dbReference type="Google" id="ProtNLM"/>
    </source>
</evidence>
<dbReference type="InterPro" id="IPR035914">
    <property type="entry name" value="Sperma_CUB_dom_sf"/>
</dbReference>
<feature type="domain" description="CUB" evidence="4">
    <location>
        <begin position="150"/>
        <end position="266"/>
    </location>
</feature>
<dbReference type="WBParaSite" id="MBELARI_LOCUS4826">
    <property type="protein sequence ID" value="MBELARI_LOCUS4826"/>
    <property type="gene ID" value="MBELARI_LOCUS4826"/>
</dbReference>
<dbReference type="AlphaFoldDB" id="A0AAF3FD79"/>
<dbReference type="SMART" id="SM00042">
    <property type="entry name" value="CUB"/>
    <property type="match status" value="2"/>
</dbReference>
<dbReference type="Gene3D" id="2.60.120.290">
    <property type="entry name" value="Spermadhesin, CUB domain"/>
    <property type="match status" value="1"/>
</dbReference>
<dbReference type="PROSITE" id="PS50041">
    <property type="entry name" value="C_TYPE_LECTIN_2"/>
    <property type="match status" value="1"/>
</dbReference>
<sequence>MLFIFLFTFFSIFLIVQGSEFSSKCPERWDFYPDLHLCLVVPHKPRTWIDAKDYCASNSAELATVRNEDEFRIITDLVERENPQFLTWTALRKNENETDFSWIDGTVVNESYWETGRIRSPNHDCGAINSDNKLKGLATLDCDNVQFFICQKEAYGNPPEILVGPNGTITSPRWPQTYPSNLEHYQIIQLNEAEKIKLTIEEFETESQLDILTLHDGKSSQSMKLLRLSGKRPEQRTLTSKNMMLLHFSTNRNTEMSGYRLSYEAWIPPSEIIVESRESFSRLSSANYPNGYNFTRQRYSIECPNDRAVSLQILDVNLQENDGIFLFPVINGSPKIRNRISGLAANLPRVLNYQMSKVILRFDGFNCGPTNSGWLLLHRCEQKEIEIPRG</sequence>
<evidence type="ECO:0000313" key="7">
    <source>
        <dbReference type="WBParaSite" id="MBELARI_LOCUS4826"/>
    </source>
</evidence>
<keyword evidence="1" id="KW-1015">Disulfide bond</keyword>
<dbReference type="Proteomes" id="UP000887575">
    <property type="component" value="Unassembled WGS sequence"/>
</dbReference>
<evidence type="ECO:0000256" key="3">
    <source>
        <dbReference type="SAM" id="SignalP"/>
    </source>
</evidence>
<dbReference type="InterPro" id="IPR001304">
    <property type="entry name" value="C-type_lectin-like"/>
</dbReference>
<dbReference type="Pfam" id="PF00431">
    <property type="entry name" value="CUB"/>
    <property type="match status" value="1"/>
</dbReference>